<dbReference type="PANTHER" id="PTHR21663:SF0">
    <property type="entry name" value="HEAT REPEAT-CONTAINING PROTEIN 5B"/>
    <property type="match status" value="1"/>
</dbReference>
<dbReference type="SUPFAM" id="SSF48371">
    <property type="entry name" value="ARM repeat"/>
    <property type="match status" value="2"/>
</dbReference>
<feature type="compositionally biased region" description="Low complexity" evidence="2">
    <location>
        <begin position="327"/>
        <end position="340"/>
    </location>
</feature>
<feature type="region of interest" description="Disordered" evidence="2">
    <location>
        <begin position="292"/>
        <end position="343"/>
    </location>
</feature>
<dbReference type="GO" id="GO:0042147">
    <property type="term" value="P:retrograde transport, endosome to Golgi"/>
    <property type="evidence" value="ECO:0007669"/>
    <property type="project" value="TreeGrafter"/>
</dbReference>
<dbReference type="EMBL" id="KZ819678">
    <property type="protein sequence ID" value="PWN24919.1"/>
    <property type="molecule type" value="Genomic_DNA"/>
</dbReference>
<keyword evidence="5" id="KW-1185">Reference proteome</keyword>
<dbReference type="GO" id="GO:0005794">
    <property type="term" value="C:Golgi apparatus"/>
    <property type="evidence" value="ECO:0007669"/>
    <property type="project" value="TreeGrafter"/>
</dbReference>
<dbReference type="Proteomes" id="UP000245884">
    <property type="component" value="Unassembled WGS sequence"/>
</dbReference>
<dbReference type="InterPro" id="IPR057981">
    <property type="entry name" value="TPR_LAA1-like_C"/>
</dbReference>
<dbReference type="InterPro" id="IPR011989">
    <property type="entry name" value="ARM-like"/>
</dbReference>
<dbReference type="InterPro" id="IPR040108">
    <property type="entry name" value="Laa1/Sip1/HEATR5"/>
</dbReference>
<dbReference type="RefSeq" id="XP_025359531.1">
    <property type="nucleotide sequence ID" value="XM_025507052.1"/>
</dbReference>
<feature type="region of interest" description="Disordered" evidence="2">
    <location>
        <begin position="81"/>
        <end position="102"/>
    </location>
</feature>
<dbReference type="OrthoDB" id="192608at2759"/>
<comment type="similarity">
    <text evidence="1">Belongs to the HEATR5 family.</text>
</comment>
<dbReference type="Pfam" id="PF20210">
    <property type="entry name" value="Laa1_Sip1_HTR5"/>
    <property type="match status" value="1"/>
</dbReference>
<evidence type="ECO:0000259" key="3">
    <source>
        <dbReference type="Pfam" id="PF25808"/>
    </source>
</evidence>
<reference evidence="4 5" key="1">
    <citation type="journal article" date="2018" name="Mol. Biol. Evol.">
        <title>Broad Genomic Sampling Reveals a Smut Pathogenic Ancestry of the Fungal Clade Ustilaginomycotina.</title>
        <authorList>
            <person name="Kijpornyongpan T."/>
            <person name="Mondo S.J."/>
            <person name="Barry K."/>
            <person name="Sandor L."/>
            <person name="Lee J."/>
            <person name="Lipzen A."/>
            <person name="Pangilinan J."/>
            <person name="LaButti K."/>
            <person name="Hainaut M."/>
            <person name="Henrissat B."/>
            <person name="Grigoriev I.V."/>
            <person name="Spatafora J.W."/>
            <person name="Aime M.C."/>
        </authorList>
    </citation>
    <scope>NUCLEOTIDE SEQUENCE [LARGE SCALE GENOMIC DNA]</scope>
    <source>
        <strain evidence="4 5">MCA 5214</strain>
    </source>
</reference>
<proteinExistence type="inferred from homology"/>
<feature type="compositionally biased region" description="Acidic residues" evidence="2">
    <location>
        <begin position="1331"/>
        <end position="1340"/>
    </location>
</feature>
<dbReference type="GeneID" id="37028875"/>
<sequence>MASSSSSLGSGNDDARYASDLTVDESKLSVGGEQADVYLLQWLAKLEVALARIQDDAVVAKAQPALVKTLLRIVSPLASSIDTVSPTSSTPPAPAQQWPRPGRPARHLLARCLLLLLRRGDSRSLYDIGQTLLKIAGDDGKVSKLTFDRESKTAALYVLGDIFGSLGQQVMSLFVDIVTTTQRIFKPTSAPVIVRYHALVCLNKAILCGGKSLSDVAAKEVVKSLRSGLADKAGAVVRGCADCILSLCEHTDFIANRSDIESILAAAFRDIESIDYVTRRAIARMAGSLLASTQRENSAPPPPAPKAKKKKGKRDDGGDDSEEEEANAAAAAAAQHAASTGPGGAMLSPQNMLDLIAQPFYRAVTKRGRVALLDIYAATLTALGIAWVQTNYATVLRHLIDDLPNHSRSTASRAEVLTLRSGVNLILRRVIGERMLGEQDQVTAAQEICNSYLKRFPVVMPGQPPPPSKYTLVLALGEVAGLLHQLGNAPPQILDALYDPLLRCLAHPSHSVQISAAWCLRTLCHIYPVQLAKTIPALVELLNKDLKTLNGAGERGGAEVSKRAIGHARGLAAVLSVIPSRPLYTSFDVGSQVMDMASSLLKSCGDHSWSIASVEIQVAWTLLSALMSLGPNFVRPHMDHLTLLWRNALPKPNNLNGGSSSSSAPSSRSEAEWALMLHLRESALGCILAFLSHNATPLLSLETARRLVALLSNTLAFVDNFASQHPGLAQEQIPGAERSQLTLLDREHLLRRRLFQCFAALATNAAMEPLQDSLISVALHTFAEPDRYVGSAAQAAIAASAGSFTTLWAMSDSYAFGVTSLQRDDETFIATSETDPETQSAMERRRKTYPATEETTRPNLLNRDSVEVQLDALSRRPVLGAAEHDPLVLFARYDLPTGSAPLPPPPATAMVDSALALFAALLPFQKRHLQISAFETLLTYSRSAKLEKNPGRRAAIQINACVASLGALRVAMSGSLGISGAKPTGFNNDRLTTALREVLKDALLYGDSVLRSVSSQTYGRLAAVAGSQAMSSQVQFLVDQVVSNRDPDARAGCALAFGAIYSEVGGLSAGPLTKTVVNVLMSLSSDPHPTVHYAALQALRLVIDAASLSYAPYVSGTLGMLVKLSMQDTHEPEGGSAGSVNLRADLPAHQMICRVVSGLVGVLGPDLQESSKVRGLIHVLLDEMSKERDDDGVVVEAAKARQHYCLFVAAEQMDLPAWVAQLTENLRNRKRPRKLAAVHGLYQLVQRQALLVSKLGGDGLVADLFAQLDIEPSMDGVREVLLSWLRQTAELSPGSWIDLCQRIIIGGVQKGGNSAAPKAGAEKQRGGPQLQDEEAAGLGVEDEASSTVAALQGSRWRTRLFALQCLHEVFVVVRRSGHLEHFATPPSQHNADGERKAPSPAGAPSQRLMSSRVADLIRMAFTASTSANDEIRLAGLVVLQDVIESFKLARDPEFEEALLLEQHQAPIAAALTPAFLADSTPEVLAAAIGVCAVFVGSGVVRDVTRMGRILKQLVTALQSCSNNGEMRSLGDVKDLSPNAAGMLKIATFSAWSDLAVAAYAGSQPYLLPVVEPHLNGELVPYWVASLREYAKIKIDPDSSSAGLGLGMGGDGFVVVNPSLDSQWAGLAREVLLPYYQQSWVKMLRALSVLMDKDNTAVFKALDGGEDAGASASRSEPTLSFFVLYGLAFEALASSAGAAVTGSAASSSSRTQETTLIYLAAMRSLARPQVAGTAIIQDSTFGELVNLCFRLTMTESAAVQGAVLDLVVGLAKAYDQRLFDGSEEPATNGDKGSSTGSTLPSAAEKLTSLLRIIVCAISRAPLQPGATTEEKALLLRSGFSALLTLADMLPLNAGREDVYCTAWHLYAELLSDERLAGGEAVVDIVPLTLASLRDLCQRSASLSTPGVGRSTHGLVSLALNSIDDLRGRAGKVATAKTRNCLMALTVILTSIAGGIVLSKPVLEQACYLVVHKMSTPFLEEQDQQDEDDQAISAAAAEVPLTAANCGRSILVAGATAATTLCGEKADAAPSSTCSLAYCVGQLLPGFVHLATLRAATSVQRAIALEILRSFAGMFPSTSNDAPQAQDLRARLMGIVLPAYLCQLRDEDADDGSEEGKDEKEIAATSVAHLLDLASRQPSAFREATARLPADARGKLEKAIRGAIAARQQRGGSGGGQTGGNAARRGDKTEGGEGGAGIALKSFA</sequence>
<dbReference type="GO" id="GO:0008104">
    <property type="term" value="P:intracellular protein localization"/>
    <property type="evidence" value="ECO:0007669"/>
    <property type="project" value="TreeGrafter"/>
</dbReference>
<organism evidence="4 5">
    <name type="scientific">Jaminaea rosea</name>
    <dbReference type="NCBI Taxonomy" id="1569628"/>
    <lineage>
        <taxon>Eukaryota</taxon>
        <taxon>Fungi</taxon>
        <taxon>Dikarya</taxon>
        <taxon>Basidiomycota</taxon>
        <taxon>Ustilaginomycotina</taxon>
        <taxon>Exobasidiomycetes</taxon>
        <taxon>Microstromatales</taxon>
        <taxon>Microstromatales incertae sedis</taxon>
        <taxon>Jaminaea</taxon>
    </lineage>
</organism>
<dbReference type="GO" id="GO:0006897">
    <property type="term" value="P:endocytosis"/>
    <property type="evidence" value="ECO:0007669"/>
    <property type="project" value="TreeGrafter"/>
</dbReference>
<evidence type="ECO:0000256" key="1">
    <source>
        <dbReference type="ARBA" id="ARBA00008304"/>
    </source>
</evidence>
<protein>
    <recommendedName>
        <fullName evidence="3">LAA1-like C-terminal TPR repeats domain-containing protein</fullName>
    </recommendedName>
</protein>
<feature type="region of interest" description="Disordered" evidence="2">
    <location>
        <begin position="833"/>
        <end position="854"/>
    </location>
</feature>
<name>A0A316UI71_9BASI</name>
<feature type="compositionally biased region" description="Acidic residues" evidence="2">
    <location>
        <begin position="317"/>
        <end position="326"/>
    </location>
</feature>
<feature type="domain" description="LAA1-like C-terminal TPR repeats" evidence="3">
    <location>
        <begin position="2000"/>
        <end position="2168"/>
    </location>
</feature>
<dbReference type="STRING" id="1569628.A0A316UI71"/>
<evidence type="ECO:0000313" key="4">
    <source>
        <dbReference type="EMBL" id="PWN24919.1"/>
    </source>
</evidence>
<dbReference type="InterPro" id="IPR046837">
    <property type="entry name" value="Laa1/Sip1/HEATR5-like_HEAT"/>
</dbReference>
<dbReference type="Gene3D" id="1.25.10.10">
    <property type="entry name" value="Leucine-rich Repeat Variant"/>
    <property type="match status" value="2"/>
</dbReference>
<feature type="region of interest" description="Disordered" evidence="2">
    <location>
        <begin position="2162"/>
        <end position="2202"/>
    </location>
</feature>
<dbReference type="GO" id="GO:0030139">
    <property type="term" value="C:endocytic vesicle"/>
    <property type="evidence" value="ECO:0007669"/>
    <property type="project" value="TreeGrafter"/>
</dbReference>
<dbReference type="Pfam" id="PF25808">
    <property type="entry name" value="TPR_LAA1_C"/>
    <property type="match status" value="1"/>
</dbReference>
<dbReference type="PANTHER" id="PTHR21663">
    <property type="entry name" value="HYPOTHETICAL HEAT DOMAIN-CONTAINING"/>
    <property type="match status" value="1"/>
</dbReference>
<feature type="region of interest" description="Disordered" evidence="2">
    <location>
        <begin position="1382"/>
        <end position="1406"/>
    </location>
</feature>
<dbReference type="InterPro" id="IPR016024">
    <property type="entry name" value="ARM-type_fold"/>
</dbReference>
<evidence type="ECO:0000256" key="2">
    <source>
        <dbReference type="SAM" id="MobiDB-lite"/>
    </source>
</evidence>
<evidence type="ECO:0000313" key="5">
    <source>
        <dbReference type="Proteomes" id="UP000245884"/>
    </source>
</evidence>
<dbReference type="GO" id="GO:0005829">
    <property type="term" value="C:cytosol"/>
    <property type="evidence" value="ECO:0007669"/>
    <property type="project" value="GOC"/>
</dbReference>
<feature type="region of interest" description="Disordered" evidence="2">
    <location>
        <begin position="1314"/>
        <end position="1340"/>
    </location>
</feature>
<accession>A0A316UI71</accession>
<gene>
    <name evidence="4" type="ORF">BDZ90DRAFT_234528</name>
</gene>
<dbReference type="GO" id="GO:0016020">
    <property type="term" value="C:membrane"/>
    <property type="evidence" value="ECO:0007669"/>
    <property type="project" value="TreeGrafter"/>
</dbReference>